<keyword evidence="1" id="KW-0238">DNA-binding</keyword>
<organism evidence="1 4">
    <name type="scientific">Antrihabitans spumae</name>
    <dbReference type="NCBI Taxonomy" id="3373370"/>
    <lineage>
        <taxon>Bacteria</taxon>
        <taxon>Bacillati</taxon>
        <taxon>Actinomycetota</taxon>
        <taxon>Actinomycetes</taxon>
        <taxon>Mycobacteriales</taxon>
        <taxon>Nocardiaceae</taxon>
        <taxon>Antrihabitans</taxon>
    </lineage>
</organism>
<protein>
    <submittedName>
        <fullName evidence="1">Winged helix DNA-binding domain-containing protein</fullName>
    </submittedName>
</protein>
<comment type="caution">
    <text evidence="1">The sequence shown here is derived from an EMBL/GenBank/DDBJ whole genome shotgun (WGS) entry which is preliminary data.</text>
</comment>
<dbReference type="EMBL" id="JBIMSN010000072">
    <property type="protein sequence ID" value="MFH5230320.1"/>
    <property type="molecule type" value="Genomic_DNA"/>
</dbReference>
<evidence type="ECO:0000313" key="1">
    <source>
        <dbReference type="EMBL" id="MFH5230320.1"/>
    </source>
</evidence>
<evidence type="ECO:0000313" key="4">
    <source>
        <dbReference type="Proteomes" id="UP001609219"/>
    </source>
</evidence>
<keyword evidence="4" id="KW-1185">Reference proteome</keyword>
<sequence>MKASGWKADDTVWSQVFTRRLDRQRLLNPTTDDPAAAARAMCGAHAQVLSAGELAVGLRMQSGTRSDVRRALTTGDPSCSPQLIKTFGPRGTVHLLATEDLSMWIAAMSGVPRLVAAVPESMRMSREESLAVITAIADALATDDLTVDELDAAVVARTGSWAGDLVMPAFGGWWPRWRQSLGEAAQRGVLCFGANRGRKVTYSSTRRLVPDLVAMDEHTATRKLLQHYLFSYGPATPADFAHWLAAPRLWAAELFGSVRDELEPIDIDGVAMWTSAADTTFPEAGGGELHLLPYFDSYVIGSRPRERVFPGAAAARALSRGQAGNFPTLLIDGRVRGVWHHKRSGNTLAVTVEPLDTLTKRQVTRLEQQVERVGAVLEARTTLTIGTVSVGGHA</sequence>
<dbReference type="PANTHER" id="PTHR38479">
    <property type="entry name" value="LMO0824 PROTEIN"/>
    <property type="match status" value="1"/>
</dbReference>
<dbReference type="EMBL" id="JBIMSP010000011">
    <property type="protein sequence ID" value="MFH5242110.1"/>
    <property type="molecule type" value="Genomic_DNA"/>
</dbReference>
<gene>
    <name evidence="2" type="ORF">ACHIPV_09460</name>
    <name evidence="1" type="ORF">ACHIRB_17310</name>
</gene>
<evidence type="ECO:0000313" key="2">
    <source>
        <dbReference type="EMBL" id="MFH5242110.1"/>
    </source>
</evidence>
<reference evidence="3 4" key="1">
    <citation type="submission" date="2024-10" db="EMBL/GenBank/DDBJ databases">
        <authorList>
            <person name="Riesco R."/>
        </authorList>
    </citation>
    <scope>NUCLEOTIDE SEQUENCE [LARGE SCALE GENOMIC DNA]</scope>
    <source>
        <strain evidence="2 3">NCIMB 15448</strain>
        <strain evidence="1 4">NCIMB 15450</strain>
    </source>
</reference>
<evidence type="ECO:0000313" key="3">
    <source>
        <dbReference type="Proteomes" id="UP001609176"/>
    </source>
</evidence>
<dbReference type="GO" id="GO:0003677">
    <property type="term" value="F:DNA binding"/>
    <property type="evidence" value="ECO:0007669"/>
    <property type="project" value="UniProtKB-KW"/>
</dbReference>
<dbReference type="InterPro" id="IPR009351">
    <property type="entry name" value="AlkZ-like"/>
</dbReference>
<name>A0ABW7K655_9NOCA</name>
<proteinExistence type="predicted"/>
<dbReference type="Proteomes" id="UP001609176">
    <property type="component" value="Unassembled WGS sequence"/>
</dbReference>
<dbReference type="Pfam" id="PF06224">
    <property type="entry name" value="AlkZ-like"/>
    <property type="match status" value="1"/>
</dbReference>
<dbReference type="Proteomes" id="UP001609219">
    <property type="component" value="Unassembled WGS sequence"/>
</dbReference>
<accession>A0ABW7K655</accession>
<dbReference type="PANTHER" id="PTHR38479:SF2">
    <property type="entry name" value="WINGED HELIX DNA-BINDING DOMAIN-CONTAINING PROTEIN"/>
    <property type="match status" value="1"/>
</dbReference>
<dbReference type="RefSeq" id="WP_395124171.1">
    <property type="nucleotide sequence ID" value="NZ_JBIMSN010000072.1"/>
</dbReference>